<evidence type="ECO:0000256" key="9">
    <source>
        <dbReference type="ARBA" id="ARBA00023128"/>
    </source>
</evidence>
<gene>
    <name evidence="15" type="ORF">SBAD_LOCUS7505</name>
</gene>
<keyword evidence="6" id="KW-0067">ATP-binding</keyword>
<keyword evidence="4" id="KW-0436">Ligase</keyword>
<dbReference type="WBParaSite" id="SBAD_0000779001-mRNA-1">
    <property type="protein sequence ID" value="SBAD_0000779001-mRNA-1"/>
    <property type="gene ID" value="SBAD_0000779001"/>
</dbReference>
<evidence type="ECO:0000256" key="13">
    <source>
        <dbReference type="ARBA" id="ARBA00057761"/>
    </source>
</evidence>
<reference evidence="15 16" key="2">
    <citation type="submission" date="2018-11" db="EMBL/GenBank/DDBJ databases">
        <authorList>
            <consortium name="Pathogen Informatics"/>
        </authorList>
    </citation>
    <scope>NUCLEOTIDE SEQUENCE [LARGE SCALE GENOMIC DNA]</scope>
</reference>
<dbReference type="InterPro" id="IPR004530">
    <property type="entry name" value="Phe-tRNA-synth_IIc_mito"/>
</dbReference>
<dbReference type="PANTHER" id="PTHR11538:SF41">
    <property type="entry name" value="PHENYLALANINE--TRNA LIGASE, MITOCHONDRIAL"/>
    <property type="match status" value="1"/>
</dbReference>
<keyword evidence="5" id="KW-0547">Nucleotide-binding</keyword>
<dbReference type="Pfam" id="PF01409">
    <property type="entry name" value="tRNA-synt_2d"/>
    <property type="match status" value="2"/>
</dbReference>
<keyword evidence="10" id="KW-0030">Aminoacyl-tRNA synthetase</keyword>
<evidence type="ECO:0000313" key="16">
    <source>
        <dbReference type="Proteomes" id="UP000270296"/>
    </source>
</evidence>
<dbReference type="FunFam" id="3.30.930.10:FF:000053">
    <property type="entry name" value="Phenylalanyl-tRNA synthetase mitochondrial"/>
    <property type="match status" value="1"/>
</dbReference>
<comment type="subcellular location">
    <subcellularLocation>
        <location evidence="1">Mitochondrion matrix</location>
    </subcellularLocation>
</comment>
<evidence type="ECO:0000256" key="4">
    <source>
        <dbReference type="ARBA" id="ARBA00022598"/>
    </source>
</evidence>
<evidence type="ECO:0000256" key="3">
    <source>
        <dbReference type="ARBA" id="ARBA00012814"/>
    </source>
</evidence>
<evidence type="ECO:0000256" key="10">
    <source>
        <dbReference type="ARBA" id="ARBA00023146"/>
    </source>
</evidence>
<evidence type="ECO:0000256" key="11">
    <source>
        <dbReference type="ARBA" id="ARBA00031194"/>
    </source>
</evidence>
<evidence type="ECO:0000256" key="7">
    <source>
        <dbReference type="ARBA" id="ARBA00022917"/>
    </source>
</evidence>
<protein>
    <recommendedName>
        <fullName evidence="3">phenylalanine--tRNA ligase</fullName>
        <ecNumber evidence="3">6.1.1.20</ecNumber>
    </recommendedName>
    <alternativeName>
        <fullName evidence="11">Phenylalanyl-tRNA synthetase</fullName>
    </alternativeName>
</protein>
<dbReference type="PANTHER" id="PTHR11538">
    <property type="entry name" value="PHENYLALANYL-TRNA SYNTHETASE"/>
    <property type="match status" value="1"/>
</dbReference>
<sequence>MFFSGLRRCILNYAFYCTVSATLKSKPIRPTSVNVLEREYFTDKTYNIPPWILSLIGRNLLSVDGSPLRLLKLKIQDFIDKVYLDDDNKPVFKFFENTNPVVSTKQNFDNLLIPRNHPCRALSDTYYISSEYLLRTHTSAHQCELIASGYDQFLIAGDVYRRDQIDRNHFPCFHQLEGVYLTKVPELRRLLSNRLRQSAADTILPVENPPKQECHSDDCYHLLQQHLKQCLEGLVRHLFGDDIVFRWISSYFPFTYPSWEIEIFHRDSWLEILGCGIVQQQILVNAQFPDKVGWAFGLGLERLAMVLYGIPDIRLFWSTDSGFSSQFVGLDFRKSYKYKVGITISDLCSVVRFEFYIQLCQYFAFSLYKMVYPEKLPVTRVSEMSS</sequence>
<name>A0A183IV58_9BILA</name>
<comment type="similarity">
    <text evidence="2">Belongs to the class-II aminoacyl-tRNA synthetase family.</text>
</comment>
<dbReference type="Proteomes" id="UP000270296">
    <property type="component" value="Unassembled WGS sequence"/>
</dbReference>
<evidence type="ECO:0000256" key="5">
    <source>
        <dbReference type="ARBA" id="ARBA00022741"/>
    </source>
</evidence>
<keyword evidence="8" id="KW-0809">Transit peptide</keyword>
<evidence type="ECO:0000259" key="14">
    <source>
        <dbReference type="PROSITE" id="PS50862"/>
    </source>
</evidence>
<comment type="catalytic activity">
    <reaction evidence="12">
        <text>tRNA(Phe) + L-phenylalanine + ATP = L-phenylalanyl-tRNA(Phe) + AMP + diphosphate + H(+)</text>
        <dbReference type="Rhea" id="RHEA:19413"/>
        <dbReference type="Rhea" id="RHEA-COMP:9668"/>
        <dbReference type="Rhea" id="RHEA-COMP:9699"/>
        <dbReference type="ChEBI" id="CHEBI:15378"/>
        <dbReference type="ChEBI" id="CHEBI:30616"/>
        <dbReference type="ChEBI" id="CHEBI:33019"/>
        <dbReference type="ChEBI" id="CHEBI:58095"/>
        <dbReference type="ChEBI" id="CHEBI:78442"/>
        <dbReference type="ChEBI" id="CHEBI:78531"/>
        <dbReference type="ChEBI" id="CHEBI:456215"/>
        <dbReference type="EC" id="6.1.1.20"/>
    </reaction>
</comment>
<dbReference type="PROSITE" id="PS50862">
    <property type="entry name" value="AA_TRNA_LIGASE_II"/>
    <property type="match status" value="1"/>
</dbReference>
<evidence type="ECO:0000256" key="6">
    <source>
        <dbReference type="ARBA" id="ARBA00022840"/>
    </source>
</evidence>
<reference evidence="17" key="1">
    <citation type="submission" date="2016-06" db="UniProtKB">
        <authorList>
            <consortium name="WormBaseParasite"/>
        </authorList>
    </citation>
    <scope>IDENTIFICATION</scope>
</reference>
<keyword evidence="9" id="KW-0496">Mitochondrion</keyword>
<dbReference type="InterPro" id="IPR002319">
    <property type="entry name" value="Phenylalanyl-tRNA_Synthase"/>
</dbReference>
<dbReference type="AlphaFoldDB" id="A0A183IV58"/>
<evidence type="ECO:0000256" key="12">
    <source>
        <dbReference type="ARBA" id="ARBA00049255"/>
    </source>
</evidence>
<evidence type="ECO:0000313" key="17">
    <source>
        <dbReference type="WBParaSite" id="SBAD_0000779001-mRNA-1"/>
    </source>
</evidence>
<dbReference type="EC" id="6.1.1.20" evidence="3"/>
<evidence type="ECO:0000256" key="8">
    <source>
        <dbReference type="ARBA" id="ARBA00022946"/>
    </source>
</evidence>
<dbReference type="GO" id="GO:0000049">
    <property type="term" value="F:tRNA binding"/>
    <property type="evidence" value="ECO:0007669"/>
    <property type="project" value="InterPro"/>
</dbReference>
<dbReference type="GO" id="GO:0005759">
    <property type="term" value="C:mitochondrial matrix"/>
    <property type="evidence" value="ECO:0007669"/>
    <property type="project" value="UniProtKB-SubCell"/>
</dbReference>
<evidence type="ECO:0000256" key="1">
    <source>
        <dbReference type="ARBA" id="ARBA00004305"/>
    </source>
</evidence>
<feature type="domain" description="Aminoacyl-transfer RNA synthetases class-II family profile" evidence="14">
    <location>
        <begin position="157"/>
        <end position="373"/>
    </location>
</feature>
<dbReference type="GO" id="GO:0004826">
    <property type="term" value="F:phenylalanine-tRNA ligase activity"/>
    <property type="evidence" value="ECO:0007669"/>
    <property type="project" value="UniProtKB-EC"/>
</dbReference>
<dbReference type="EMBL" id="UZAM01010687">
    <property type="protein sequence ID" value="VDP13344.1"/>
    <property type="molecule type" value="Genomic_DNA"/>
</dbReference>
<dbReference type="InterPro" id="IPR045864">
    <property type="entry name" value="aa-tRNA-synth_II/BPL/LPL"/>
</dbReference>
<keyword evidence="7" id="KW-0648">Protein biosynthesis</keyword>
<evidence type="ECO:0000256" key="2">
    <source>
        <dbReference type="ARBA" id="ARBA00008226"/>
    </source>
</evidence>
<evidence type="ECO:0000313" key="15">
    <source>
        <dbReference type="EMBL" id="VDP13344.1"/>
    </source>
</evidence>
<keyword evidence="16" id="KW-1185">Reference proteome</keyword>
<proteinExistence type="inferred from homology"/>
<dbReference type="NCBIfam" id="TIGR00469">
    <property type="entry name" value="pheS_mito"/>
    <property type="match status" value="1"/>
</dbReference>
<dbReference type="GO" id="GO:0006432">
    <property type="term" value="P:phenylalanyl-tRNA aminoacylation"/>
    <property type="evidence" value="ECO:0007669"/>
    <property type="project" value="InterPro"/>
</dbReference>
<dbReference type="OrthoDB" id="4457at2759"/>
<comment type="function">
    <text evidence="13">Is responsible for the charging of tRNA(Phe) with phenylalanine in mitochondrial translation.</text>
</comment>
<organism evidence="17">
    <name type="scientific">Soboliphyme baturini</name>
    <dbReference type="NCBI Taxonomy" id="241478"/>
    <lineage>
        <taxon>Eukaryota</taxon>
        <taxon>Metazoa</taxon>
        <taxon>Ecdysozoa</taxon>
        <taxon>Nematoda</taxon>
        <taxon>Enoplea</taxon>
        <taxon>Dorylaimia</taxon>
        <taxon>Dioctophymatida</taxon>
        <taxon>Dioctophymatoidea</taxon>
        <taxon>Soboliphymatidae</taxon>
        <taxon>Soboliphyme</taxon>
    </lineage>
</organism>
<accession>A0A183IV58</accession>
<dbReference type="Gene3D" id="3.30.930.10">
    <property type="entry name" value="Bira Bifunctional Protein, Domain 2"/>
    <property type="match status" value="1"/>
</dbReference>
<dbReference type="CDD" id="cd00496">
    <property type="entry name" value="PheRS_alpha_core"/>
    <property type="match status" value="1"/>
</dbReference>
<dbReference type="GO" id="GO:0005524">
    <property type="term" value="F:ATP binding"/>
    <property type="evidence" value="ECO:0007669"/>
    <property type="project" value="UniProtKB-KW"/>
</dbReference>
<dbReference type="InterPro" id="IPR006195">
    <property type="entry name" value="aa-tRNA-synth_II"/>
</dbReference>
<dbReference type="SUPFAM" id="SSF55681">
    <property type="entry name" value="Class II aaRS and biotin synthetases"/>
    <property type="match status" value="1"/>
</dbReference>